<evidence type="ECO:0000313" key="2">
    <source>
        <dbReference type="EMBL" id="KAF2804123.1"/>
    </source>
</evidence>
<feature type="signal peptide" evidence="1">
    <location>
        <begin position="1"/>
        <end position="25"/>
    </location>
</feature>
<dbReference type="Proteomes" id="UP000504636">
    <property type="component" value="Unplaced"/>
</dbReference>
<dbReference type="Gene3D" id="2.40.160.20">
    <property type="match status" value="1"/>
</dbReference>
<protein>
    <submittedName>
        <fullName evidence="2 4">Uncharacterized protein</fullName>
    </submittedName>
</protein>
<keyword evidence="1" id="KW-0732">Signal</keyword>
<accession>A0A6A6Y6H3</accession>
<dbReference type="AlphaFoldDB" id="A0A6A6Y6H3"/>
<evidence type="ECO:0000313" key="3">
    <source>
        <dbReference type="Proteomes" id="UP000504636"/>
    </source>
</evidence>
<dbReference type="EMBL" id="MU003715">
    <property type="protein sequence ID" value="KAF2804123.1"/>
    <property type="molecule type" value="Genomic_DNA"/>
</dbReference>
<evidence type="ECO:0000256" key="1">
    <source>
        <dbReference type="SAM" id="SignalP"/>
    </source>
</evidence>
<name>A0A6A6Y6H3_9PEZI</name>
<organism evidence="2">
    <name type="scientific">Mytilinidion resinicola</name>
    <dbReference type="NCBI Taxonomy" id="574789"/>
    <lineage>
        <taxon>Eukaryota</taxon>
        <taxon>Fungi</taxon>
        <taxon>Dikarya</taxon>
        <taxon>Ascomycota</taxon>
        <taxon>Pezizomycotina</taxon>
        <taxon>Dothideomycetes</taxon>
        <taxon>Pleosporomycetidae</taxon>
        <taxon>Mytilinidiales</taxon>
        <taxon>Mytilinidiaceae</taxon>
        <taxon>Mytilinidion</taxon>
    </lineage>
</organism>
<gene>
    <name evidence="2 4" type="ORF">BDZ99DRAFT_467809</name>
</gene>
<dbReference type="OrthoDB" id="3426753at2759"/>
<reference evidence="4" key="3">
    <citation type="submission" date="2025-04" db="UniProtKB">
        <authorList>
            <consortium name="RefSeq"/>
        </authorList>
    </citation>
    <scope>IDENTIFICATION</scope>
    <source>
        <strain evidence="4">CBS 304.34</strain>
    </source>
</reference>
<evidence type="ECO:0000313" key="4">
    <source>
        <dbReference type="RefSeq" id="XP_033571087.1"/>
    </source>
</evidence>
<dbReference type="GeneID" id="54461997"/>
<sequence>MLLNPARLAIAAMSALAFIAQPAFGQNITRFKPPALIPFVHIDLFVEASTYVNATNGIQTGQANNQGGNFTGAISGKVLKLGTEFETFPLAANGTESTYDNIFTLNTTDGTPLLLSVSGHIHYTPPKLLGFARMEFSTSSPKYQYLSYGDYVAEFEATFPSGRVSVDVFELKSAGHY</sequence>
<proteinExistence type="predicted"/>
<keyword evidence="3" id="KW-1185">Reference proteome</keyword>
<reference evidence="4" key="2">
    <citation type="submission" date="2020-04" db="EMBL/GenBank/DDBJ databases">
        <authorList>
            <consortium name="NCBI Genome Project"/>
        </authorList>
    </citation>
    <scope>NUCLEOTIDE SEQUENCE</scope>
    <source>
        <strain evidence="4">CBS 304.34</strain>
    </source>
</reference>
<feature type="chain" id="PRO_5044628888" evidence="1">
    <location>
        <begin position="26"/>
        <end position="177"/>
    </location>
</feature>
<dbReference type="RefSeq" id="XP_033571087.1">
    <property type="nucleotide sequence ID" value="XM_033721104.1"/>
</dbReference>
<reference evidence="2 4" key="1">
    <citation type="journal article" date="2020" name="Stud. Mycol.">
        <title>101 Dothideomycetes genomes: a test case for predicting lifestyles and emergence of pathogens.</title>
        <authorList>
            <person name="Haridas S."/>
            <person name="Albert R."/>
            <person name="Binder M."/>
            <person name="Bloem J."/>
            <person name="Labutti K."/>
            <person name="Salamov A."/>
            <person name="Andreopoulos B."/>
            <person name="Baker S."/>
            <person name="Barry K."/>
            <person name="Bills G."/>
            <person name="Bluhm B."/>
            <person name="Cannon C."/>
            <person name="Castanera R."/>
            <person name="Culley D."/>
            <person name="Daum C."/>
            <person name="Ezra D."/>
            <person name="Gonzalez J."/>
            <person name="Henrissat B."/>
            <person name="Kuo A."/>
            <person name="Liang C."/>
            <person name="Lipzen A."/>
            <person name="Lutzoni F."/>
            <person name="Magnuson J."/>
            <person name="Mondo S."/>
            <person name="Nolan M."/>
            <person name="Ohm R."/>
            <person name="Pangilinan J."/>
            <person name="Park H.-J."/>
            <person name="Ramirez L."/>
            <person name="Alfaro M."/>
            <person name="Sun H."/>
            <person name="Tritt A."/>
            <person name="Yoshinaga Y."/>
            <person name="Zwiers L.-H."/>
            <person name="Turgeon B."/>
            <person name="Goodwin S."/>
            <person name="Spatafora J."/>
            <person name="Crous P."/>
            <person name="Grigoriev I."/>
        </authorList>
    </citation>
    <scope>NUCLEOTIDE SEQUENCE</scope>
    <source>
        <strain evidence="2 4">CBS 304.34</strain>
    </source>
</reference>